<organism evidence="2 3">
    <name type="scientific">Nocardia uniformis</name>
    <dbReference type="NCBI Taxonomy" id="53432"/>
    <lineage>
        <taxon>Bacteria</taxon>
        <taxon>Bacillati</taxon>
        <taxon>Actinomycetota</taxon>
        <taxon>Actinomycetes</taxon>
        <taxon>Mycobacteriales</taxon>
        <taxon>Nocardiaceae</taxon>
        <taxon>Nocardia</taxon>
    </lineage>
</organism>
<dbReference type="EMBL" id="JABELX010000009">
    <property type="protein sequence ID" value="NNH73164.1"/>
    <property type="molecule type" value="Genomic_DNA"/>
</dbReference>
<evidence type="ECO:0000313" key="2">
    <source>
        <dbReference type="EMBL" id="NNH73164.1"/>
    </source>
</evidence>
<dbReference type="Proteomes" id="UP000586827">
    <property type="component" value="Unassembled WGS sequence"/>
</dbReference>
<proteinExistence type="predicted"/>
<protein>
    <submittedName>
        <fullName evidence="2">Uncharacterized protein</fullName>
    </submittedName>
</protein>
<reference evidence="2 3" key="1">
    <citation type="submission" date="2020-05" db="EMBL/GenBank/DDBJ databases">
        <title>MicrobeNet Type strains.</title>
        <authorList>
            <person name="Nicholson A.C."/>
        </authorList>
    </citation>
    <scope>NUCLEOTIDE SEQUENCE [LARGE SCALE GENOMIC DNA]</scope>
    <source>
        <strain evidence="2 3">JCM 3224</strain>
    </source>
</reference>
<keyword evidence="3" id="KW-1185">Reference proteome</keyword>
<evidence type="ECO:0000256" key="1">
    <source>
        <dbReference type="SAM" id="SignalP"/>
    </source>
</evidence>
<dbReference type="RefSeq" id="WP_067527852.1">
    <property type="nucleotide sequence ID" value="NZ_JABELX010000009.1"/>
</dbReference>
<comment type="caution">
    <text evidence="2">The sequence shown here is derived from an EMBL/GenBank/DDBJ whole genome shotgun (WGS) entry which is preliminary data.</text>
</comment>
<feature type="signal peptide" evidence="1">
    <location>
        <begin position="1"/>
        <end position="25"/>
    </location>
</feature>
<name>A0A849C3A0_9NOCA</name>
<gene>
    <name evidence="2" type="ORF">HLB23_25465</name>
</gene>
<keyword evidence="1" id="KW-0732">Signal</keyword>
<dbReference type="AlphaFoldDB" id="A0A849C3A0"/>
<feature type="chain" id="PRO_5032842099" evidence="1">
    <location>
        <begin position="26"/>
        <end position="69"/>
    </location>
</feature>
<accession>A0A849C3A0</accession>
<evidence type="ECO:0000313" key="3">
    <source>
        <dbReference type="Proteomes" id="UP000586827"/>
    </source>
</evidence>
<sequence>MKAIAIFGTGCTAMAIIVVGGTATASTYSDPVAPPPASGSSTGSSGDLWFELVKQLSTGSSSGSGGVVG</sequence>